<sequence>MESLTNSLAPNGSGHDGKRRRTQPVPLDEKFRRLATFSGKLGLHLAARSRVHDSCCLHVATLPANHSVSMAMFSAGKSYFEKRKTSTARNLGSPHLFVWAAAILAVKNLPDLPESDRQTLNAHALAYDVIGNLAQLVHICSISKAWEKDTAKVEFSVAPELDTVLDVVLRALTNSGADLKAGPPPRSRYERAVAQLLLDLGESPEPPVPD</sequence>
<comment type="caution">
    <text evidence="2">The sequence shown here is derived from an EMBL/GenBank/DDBJ whole genome shotgun (WGS) entry which is preliminary data.</text>
</comment>
<keyword evidence="3" id="KW-1185">Reference proteome</keyword>
<accession>A0A813DTD2</accession>
<reference evidence="2" key="1">
    <citation type="submission" date="2021-02" db="EMBL/GenBank/DDBJ databases">
        <authorList>
            <person name="Dougan E. K."/>
            <person name="Rhodes N."/>
            <person name="Thang M."/>
            <person name="Chan C."/>
        </authorList>
    </citation>
    <scope>NUCLEOTIDE SEQUENCE</scope>
</reference>
<feature type="compositionally biased region" description="Polar residues" evidence="1">
    <location>
        <begin position="1"/>
        <end position="10"/>
    </location>
</feature>
<feature type="region of interest" description="Disordered" evidence="1">
    <location>
        <begin position="1"/>
        <end position="25"/>
    </location>
</feature>
<evidence type="ECO:0000313" key="2">
    <source>
        <dbReference type="EMBL" id="CAE8592569.1"/>
    </source>
</evidence>
<name>A0A813DTD2_POLGL</name>
<dbReference type="AlphaFoldDB" id="A0A813DTD2"/>
<organism evidence="2 3">
    <name type="scientific">Polarella glacialis</name>
    <name type="common">Dinoflagellate</name>
    <dbReference type="NCBI Taxonomy" id="89957"/>
    <lineage>
        <taxon>Eukaryota</taxon>
        <taxon>Sar</taxon>
        <taxon>Alveolata</taxon>
        <taxon>Dinophyceae</taxon>
        <taxon>Suessiales</taxon>
        <taxon>Suessiaceae</taxon>
        <taxon>Polarella</taxon>
    </lineage>
</organism>
<gene>
    <name evidence="2" type="ORF">PGLA1383_LOCUS11216</name>
</gene>
<proteinExistence type="predicted"/>
<dbReference type="EMBL" id="CAJNNV010005749">
    <property type="protein sequence ID" value="CAE8592569.1"/>
    <property type="molecule type" value="Genomic_DNA"/>
</dbReference>
<dbReference type="Proteomes" id="UP000654075">
    <property type="component" value="Unassembled WGS sequence"/>
</dbReference>
<evidence type="ECO:0000256" key="1">
    <source>
        <dbReference type="SAM" id="MobiDB-lite"/>
    </source>
</evidence>
<evidence type="ECO:0000313" key="3">
    <source>
        <dbReference type="Proteomes" id="UP000654075"/>
    </source>
</evidence>
<protein>
    <submittedName>
        <fullName evidence="2">Uncharacterized protein</fullName>
    </submittedName>
</protein>